<keyword evidence="3" id="KW-1185">Reference proteome</keyword>
<evidence type="ECO:0000313" key="3">
    <source>
        <dbReference type="Proteomes" id="UP000070456"/>
    </source>
</evidence>
<gene>
    <name evidence="2" type="ORF">AN619_14570</name>
</gene>
<accession>A0A140L618</accession>
<comment type="caution">
    <text evidence="2">The sequence shown here is derived from an EMBL/GenBank/DDBJ whole genome shotgun (WGS) entry which is preliminary data.</text>
</comment>
<proteinExistence type="predicted"/>
<sequence length="59" mass="7012">MGRRRYPHYFWRRIDKKILGLILLTIGFAIIAVIFLPYSVWMVLFGLALIYAGYKLFIC</sequence>
<feature type="transmembrane region" description="Helical" evidence="1">
    <location>
        <begin position="21"/>
        <end position="54"/>
    </location>
</feature>
<dbReference type="AlphaFoldDB" id="A0A140L618"/>
<protein>
    <submittedName>
        <fullName evidence="2">Uncharacterized protein</fullName>
    </submittedName>
</protein>
<evidence type="ECO:0000256" key="1">
    <source>
        <dbReference type="SAM" id="Phobius"/>
    </source>
</evidence>
<reference evidence="2 3" key="1">
    <citation type="submission" date="2015-12" db="EMBL/GenBank/DDBJ databases">
        <title>Draft genome sequence of the thermoanaerobe Thermotalea metallivorans, an isolate from the runoff channel of the Great Artesian Basin, Australia.</title>
        <authorList>
            <person name="Patel B.K."/>
        </authorList>
    </citation>
    <scope>NUCLEOTIDE SEQUENCE [LARGE SCALE GENOMIC DNA]</scope>
    <source>
        <strain evidence="2 3">B2-1</strain>
    </source>
</reference>
<dbReference type="Proteomes" id="UP000070456">
    <property type="component" value="Unassembled WGS sequence"/>
</dbReference>
<keyword evidence="1" id="KW-1133">Transmembrane helix</keyword>
<organism evidence="2 3">
    <name type="scientific">Thermotalea metallivorans</name>
    <dbReference type="NCBI Taxonomy" id="520762"/>
    <lineage>
        <taxon>Bacteria</taxon>
        <taxon>Bacillati</taxon>
        <taxon>Bacillota</taxon>
        <taxon>Clostridia</taxon>
        <taxon>Peptostreptococcales</taxon>
        <taxon>Thermotaleaceae</taxon>
        <taxon>Thermotalea</taxon>
    </lineage>
</organism>
<dbReference type="RefSeq" id="WP_068556050.1">
    <property type="nucleotide sequence ID" value="NZ_LOEE01000030.1"/>
</dbReference>
<evidence type="ECO:0000313" key="2">
    <source>
        <dbReference type="EMBL" id="KXG75993.1"/>
    </source>
</evidence>
<name>A0A140L618_9FIRM</name>
<keyword evidence="1" id="KW-0472">Membrane</keyword>
<dbReference type="EMBL" id="LOEE01000030">
    <property type="protein sequence ID" value="KXG75993.1"/>
    <property type="molecule type" value="Genomic_DNA"/>
</dbReference>
<keyword evidence="1" id="KW-0812">Transmembrane</keyword>